<evidence type="ECO:0000256" key="1">
    <source>
        <dbReference type="SAM" id="MobiDB-lite"/>
    </source>
</evidence>
<evidence type="ECO:0000313" key="2">
    <source>
        <dbReference type="EMBL" id="POV97360.1"/>
    </source>
</evidence>
<dbReference type="AlphaFoldDB" id="A0A2S4UJD2"/>
<dbReference type="VEuPathDB" id="FungiDB:PSHT_14628"/>
<dbReference type="Proteomes" id="UP000238274">
    <property type="component" value="Unassembled WGS sequence"/>
</dbReference>
<organism evidence="2 3">
    <name type="scientific">Puccinia striiformis</name>
    <dbReference type="NCBI Taxonomy" id="27350"/>
    <lineage>
        <taxon>Eukaryota</taxon>
        <taxon>Fungi</taxon>
        <taxon>Dikarya</taxon>
        <taxon>Basidiomycota</taxon>
        <taxon>Pucciniomycotina</taxon>
        <taxon>Pucciniomycetes</taxon>
        <taxon>Pucciniales</taxon>
        <taxon>Pucciniaceae</taxon>
        <taxon>Puccinia</taxon>
    </lineage>
</organism>
<dbReference type="InterPro" id="IPR029063">
    <property type="entry name" value="SAM-dependent_MTases_sf"/>
</dbReference>
<dbReference type="EMBL" id="PKSM01000336">
    <property type="protein sequence ID" value="POV97360.1"/>
    <property type="molecule type" value="Genomic_DNA"/>
</dbReference>
<protein>
    <recommendedName>
        <fullName evidence="4">Mitochondrial transcription factor 1</fullName>
    </recommendedName>
</protein>
<reference evidence="2 3" key="1">
    <citation type="submission" date="2017-12" db="EMBL/GenBank/DDBJ databases">
        <title>Gene loss provides genomic basis for host adaptation in cereal stripe rust fungi.</title>
        <authorList>
            <person name="Xia C."/>
        </authorList>
    </citation>
    <scope>NUCLEOTIDE SEQUENCE [LARGE SCALE GENOMIC DNA]</scope>
    <source>
        <strain evidence="2 3">93TX-2</strain>
    </source>
</reference>
<reference evidence="3" key="3">
    <citation type="journal article" date="2018" name="Mol. Plant Microbe Interact.">
        <title>Genome sequence resources for the wheat stripe rust pathogen (Puccinia striiformis f. sp. tritici) and the barley stripe rust pathogen (Puccinia striiformis f. sp. hordei).</title>
        <authorList>
            <person name="Xia C."/>
            <person name="Wang M."/>
            <person name="Yin C."/>
            <person name="Cornejo O.E."/>
            <person name="Hulbert S.H."/>
            <person name="Chen X."/>
        </authorList>
    </citation>
    <scope>NUCLEOTIDE SEQUENCE [LARGE SCALE GENOMIC DNA]</scope>
    <source>
        <strain evidence="3">93TX-2</strain>
    </source>
</reference>
<gene>
    <name evidence="2" type="ORF">PSHT_14628</name>
</gene>
<dbReference type="SUPFAM" id="SSF53335">
    <property type="entry name" value="S-adenosyl-L-methionine-dependent methyltransferases"/>
    <property type="match status" value="1"/>
</dbReference>
<feature type="region of interest" description="Disordered" evidence="1">
    <location>
        <begin position="385"/>
        <end position="425"/>
    </location>
</feature>
<dbReference type="Gene3D" id="3.40.50.150">
    <property type="entry name" value="Vaccinia Virus protein VP39"/>
    <property type="match status" value="1"/>
</dbReference>
<comment type="caution">
    <text evidence="2">The sequence shown here is derived from an EMBL/GenBank/DDBJ whole genome shotgun (WGS) entry which is preliminary data.</text>
</comment>
<feature type="compositionally biased region" description="Acidic residues" evidence="1">
    <location>
        <begin position="53"/>
        <end position="63"/>
    </location>
</feature>
<name>A0A2S4UJD2_9BASI</name>
<keyword evidence="3" id="KW-1185">Reference proteome</keyword>
<dbReference type="OrthoDB" id="16079at2759"/>
<feature type="compositionally biased region" description="Low complexity" evidence="1">
    <location>
        <begin position="387"/>
        <end position="396"/>
    </location>
</feature>
<evidence type="ECO:0000313" key="3">
    <source>
        <dbReference type="Proteomes" id="UP000238274"/>
    </source>
</evidence>
<evidence type="ECO:0008006" key="4">
    <source>
        <dbReference type="Google" id="ProtNLM"/>
    </source>
</evidence>
<reference evidence="3" key="2">
    <citation type="journal article" date="2018" name="BMC Genomics">
        <title>Genomic insights into host adaptation between the wheat stripe rust pathogen (Puccinia striiformis f. sp. tritici) and the barley stripe rust pathogen (Puccinia striiformis f. sp. hordei).</title>
        <authorList>
            <person name="Xia C."/>
            <person name="Wang M."/>
            <person name="Yin C."/>
            <person name="Cornejo O.E."/>
            <person name="Hulbert S.H."/>
            <person name="Chen X."/>
        </authorList>
    </citation>
    <scope>NUCLEOTIDE SEQUENCE [LARGE SCALE GENOMIC DNA]</scope>
    <source>
        <strain evidence="3">93TX-2</strain>
    </source>
</reference>
<sequence>MNCMRGVISAFFPEQQAQDENLQHHPSWWKGSPRQENHPKSRPAIQQQPLEDRIEETETEEPENFTGRVHSESYSANNLSAAFDSILSASKTTTSPTPVTTTTTVENQSNQPTQTFLKAVKTATLSTLEEYRQSILDSLAKDDPNGRIYSKNVRQMKDILANQISLPRLSPHRKELDERPSISDTSIAKKLINQFWNLNDLVDGTVLVSYAGYPTLIDELLKLKNIKKVIAIEEKPEYCIMYNDRWKQEVENKRLFHIKNDGYWWESYSEVEEEGLLDDVPIEAWEKDHPSLFFICQLPHNKRSIQFLMQLISFIPNRNWLFQYGRVGMGFLGSGDVCQTMTRDQKEMKYTRITAAANCLTTIKTPGEKIHSELTEQDFFPHNLQLSGPSSTPSSSVLGIEEPKPTRPSKPTSSTSGAKKKRIYKSSREANPTAFVAALDLRPKADLVLSSDEFQCLSFLQRVMFIHSAQSWVESISHAAAAGAAILYDRLIKLDKQRDPDQPALLYLNPKLLDLSPTKIGSSLLKSSIDGRFVLGFENDLELESDDGPGT</sequence>
<dbReference type="VEuPathDB" id="FungiDB:PSTT_10790"/>
<feature type="region of interest" description="Disordered" evidence="1">
    <location>
        <begin position="16"/>
        <end position="68"/>
    </location>
</feature>
<proteinExistence type="predicted"/>
<accession>A0A2S4UJD2</accession>